<evidence type="ECO:0000313" key="3">
    <source>
        <dbReference type="Proteomes" id="UP001153069"/>
    </source>
</evidence>
<feature type="compositionally biased region" description="Low complexity" evidence="1">
    <location>
        <begin position="556"/>
        <end position="578"/>
    </location>
</feature>
<evidence type="ECO:0000256" key="1">
    <source>
        <dbReference type="SAM" id="MobiDB-lite"/>
    </source>
</evidence>
<protein>
    <submittedName>
        <fullName evidence="2">Uncharacterized protein</fullName>
    </submittedName>
</protein>
<feature type="region of interest" description="Disordered" evidence="1">
    <location>
        <begin position="521"/>
        <end position="594"/>
    </location>
</feature>
<name>A0A9N8DGH8_9STRA</name>
<comment type="caution">
    <text evidence="2">The sequence shown here is derived from an EMBL/GenBank/DDBJ whole genome shotgun (WGS) entry which is preliminary data.</text>
</comment>
<evidence type="ECO:0000313" key="2">
    <source>
        <dbReference type="EMBL" id="CAB9500251.1"/>
    </source>
</evidence>
<feature type="compositionally biased region" description="Basic residues" evidence="1">
    <location>
        <begin position="533"/>
        <end position="555"/>
    </location>
</feature>
<accession>A0A9N8DGH8</accession>
<gene>
    <name evidence="2" type="ORF">SEMRO_79_G042841.1</name>
</gene>
<organism evidence="2 3">
    <name type="scientific">Seminavis robusta</name>
    <dbReference type="NCBI Taxonomy" id="568900"/>
    <lineage>
        <taxon>Eukaryota</taxon>
        <taxon>Sar</taxon>
        <taxon>Stramenopiles</taxon>
        <taxon>Ochrophyta</taxon>
        <taxon>Bacillariophyta</taxon>
        <taxon>Bacillariophyceae</taxon>
        <taxon>Bacillariophycidae</taxon>
        <taxon>Naviculales</taxon>
        <taxon>Naviculaceae</taxon>
        <taxon>Seminavis</taxon>
    </lineage>
</organism>
<reference evidence="2" key="1">
    <citation type="submission" date="2020-06" db="EMBL/GenBank/DDBJ databases">
        <authorList>
            <consortium name="Plant Systems Biology data submission"/>
        </authorList>
    </citation>
    <scope>NUCLEOTIDE SEQUENCE</scope>
    <source>
        <strain evidence="2">D6</strain>
    </source>
</reference>
<keyword evidence="3" id="KW-1185">Reference proteome</keyword>
<sequence>MKFSSSIIKLLSWSMTTNNNYSNSNTKKTPVLQVAKETTGNNNNKDVPAAEEVPTFQLDELDKSVIETAALLHGKHPVVEFQQHGRFLGAYDLSLVPSDQHGHYGYDKYNQHRPKGCRIKPSQSANARWKTHYGQDTERSNGNRLSFGPVNTVVGYSSDESEQKENSRVYRAMNQHVPQARYEFWHEAQQQFLSVGTPSPHERVLDLVQLIQEYGYQQVTKWITNNLWFQSDKAYLKQAKLYIQIDAAHQDLEALVRFIKAKKGNDKQVAHWFMVNEKNTYMLELAMCHLHLGGIQRNADDEICTLNTREQIAKRRFVYRKVKDVCMEDAAPIVVEQQPTTTKDIEAIEKVSTVDNNKMASDATTTCEAAVVPTCTAVVPYVQKWHVKHFKISVHGQQPFVLEMRMMNGVLLGVVPNDILAALMKDGGDLVKALMRRHKTLRLEAGVASVETDYEFVTGQVGAEEPLVEVEEQQQVDADEPLVDNRVDEEDNDVDTAQSTLRRSKRRMAAIASQRIAEQIKTKPRRVAEQPRINHRGMAKKKKSTKPKVKGKKKTATPVTDTQQQTTVQTTTTATTTTSRSGRRVRKPDRYIPV</sequence>
<proteinExistence type="predicted"/>
<dbReference type="EMBL" id="CAICTM010000078">
    <property type="protein sequence ID" value="CAB9500251.1"/>
    <property type="molecule type" value="Genomic_DNA"/>
</dbReference>
<dbReference type="AlphaFoldDB" id="A0A9N8DGH8"/>
<dbReference type="Proteomes" id="UP001153069">
    <property type="component" value="Unassembled WGS sequence"/>
</dbReference>